<dbReference type="Proteomes" id="UP000521313">
    <property type="component" value="Unassembled WGS sequence"/>
</dbReference>
<evidence type="ECO:0000256" key="2">
    <source>
        <dbReference type="ARBA" id="ARBA00004496"/>
    </source>
</evidence>
<name>A0A7W8D1E2_9FIRM</name>
<keyword evidence="10 12" id="KW-0413">Isomerase</keyword>
<dbReference type="HAMAP" id="MF_01014">
    <property type="entry name" value="HisA"/>
    <property type="match status" value="1"/>
</dbReference>
<dbReference type="InterPro" id="IPR023016">
    <property type="entry name" value="HisA/PriA"/>
</dbReference>
<feature type="active site" description="Proton donor" evidence="12">
    <location>
        <position position="129"/>
    </location>
</feature>
<dbReference type="AlphaFoldDB" id="A0A7W8D1E2"/>
<evidence type="ECO:0000256" key="9">
    <source>
        <dbReference type="ARBA" id="ARBA00023102"/>
    </source>
</evidence>
<evidence type="ECO:0000256" key="8">
    <source>
        <dbReference type="ARBA" id="ARBA00022605"/>
    </source>
</evidence>
<gene>
    <name evidence="12" type="primary">hisA</name>
    <name evidence="15" type="ORF">HNQ43_001445</name>
</gene>
<keyword evidence="7 12" id="KW-0963">Cytoplasm</keyword>
<feature type="active site" description="Proton acceptor" evidence="12">
    <location>
        <position position="8"/>
    </location>
</feature>
<dbReference type="EC" id="5.3.1.16" evidence="5 12"/>
<organism evidence="15 16">
    <name type="scientific">Faecalicoccus acidiformans</name>
    <dbReference type="NCBI Taxonomy" id="915173"/>
    <lineage>
        <taxon>Bacteria</taxon>
        <taxon>Bacillati</taxon>
        <taxon>Bacillota</taxon>
        <taxon>Erysipelotrichia</taxon>
        <taxon>Erysipelotrichales</taxon>
        <taxon>Erysipelotrichaceae</taxon>
        <taxon>Faecalicoccus</taxon>
    </lineage>
</organism>
<dbReference type="PANTHER" id="PTHR43090">
    <property type="entry name" value="1-(5-PHOSPHORIBOSYL)-5-[(5-PHOSPHORIBOSYLAMINO)METHYLIDENEAMINO] IMIDAZOLE-4-CARBOXAMIDE ISOMERASE"/>
    <property type="match status" value="1"/>
</dbReference>
<dbReference type="CDD" id="cd04732">
    <property type="entry name" value="HisA"/>
    <property type="match status" value="1"/>
</dbReference>
<dbReference type="Pfam" id="PF00977">
    <property type="entry name" value="His_biosynth"/>
    <property type="match status" value="1"/>
</dbReference>
<dbReference type="NCBIfam" id="TIGR00007">
    <property type="entry name" value="1-(5-phosphoribosyl)-5-[(5-phosphoribosylamino)methylideneamino]imidazole-4-carboxamide isomerase"/>
    <property type="match status" value="1"/>
</dbReference>
<dbReference type="UniPathway" id="UPA00031">
    <property type="reaction ID" value="UER00009"/>
</dbReference>
<evidence type="ECO:0000256" key="7">
    <source>
        <dbReference type="ARBA" id="ARBA00022490"/>
    </source>
</evidence>
<evidence type="ECO:0000313" key="15">
    <source>
        <dbReference type="EMBL" id="MBB5185391.1"/>
    </source>
</evidence>
<comment type="caution">
    <text evidence="15">The sequence shown here is derived from an EMBL/GenBank/DDBJ whole genome shotgun (WGS) entry which is preliminary data.</text>
</comment>
<reference evidence="15 16" key="1">
    <citation type="submission" date="2020-08" db="EMBL/GenBank/DDBJ databases">
        <title>Genomic Encyclopedia of Type Strains, Phase IV (KMG-IV): sequencing the most valuable type-strain genomes for metagenomic binning, comparative biology and taxonomic classification.</title>
        <authorList>
            <person name="Goeker M."/>
        </authorList>
    </citation>
    <scope>NUCLEOTIDE SEQUENCE [LARGE SCALE GENOMIC DNA]</scope>
    <source>
        <strain evidence="15 16">DSM 26963</strain>
    </source>
</reference>
<evidence type="ECO:0000256" key="13">
    <source>
        <dbReference type="RuleBase" id="RU003657"/>
    </source>
</evidence>
<dbReference type="GO" id="GO:0000105">
    <property type="term" value="P:L-histidine biosynthetic process"/>
    <property type="evidence" value="ECO:0007669"/>
    <property type="project" value="UniProtKB-UniRule"/>
</dbReference>
<comment type="pathway">
    <text evidence="3 12 14">Amino-acid biosynthesis; L-histidine biosynthesis; L-histidine from 5-phospho-alpha-D-ribose 1-diphosphate: step 4/9.</text>
</comment>
<sequence length="241" mass="26051">MLILPAIDIIDGKPVRLYQGDYGQKEVVGQSVLEIAKTFVQEGAQFLHMVDLDGAKSGNKENAKLICQVAQEIPIPVEVGGGIRTLKDIQMYLEAGIARVILGTVALSDPDLLKEAVQQYSNQIAVGIDCKEGKVCGSGWLSTSTIDYLDFAKEMEEIGVQTIIFTDISKDGTLEGPNLEMLKKLKETVSIQIIASGGIKDLSHIKALRELGVYGAITGKAMYAHTLDLKEAIQEGKRASC</sequence>
<accession>A0A7W8D1E2</accession>
<dbReference type="GO" id="GO:0003949">
    <property type="term" value="F:1-(5-phosphoribosyl)-5-[(5-phosphoribosylamino)methylideneamino]imidazole-4-carboxamide isomerase activity"/>
    <property type="evidence" value="ECO:0007669"/>
    <property type="project" value="UniProtKB-UniRule"/>
</dbReference>
<evidence type="ECO:0000256" key="4">
    <source>
        <dbReference type="ARBA" id="ARBA00009667"/>
    </source>
</evidence>
<evidence type="ECO:0000256" key="1">
    <source>
        <dbReference type="ARBA" id="ARBA00000901"/>
    </source>
</evidence>
<dbReference type="InterPro" id="IPR011060">
    <property type="entry name" value="RibuloseP-bd_barrel"/>
</dbReference>
<dbReference type="InterPro" id="IPR006062">
    <property type="entry name" value="His_biosynth"/>
</dbReference>
<dbReference type="PANTHER" id="PTHR43090:SF2">
    <property type="entry name" value="1-(5-PHOSPHORIBOSYL)-5-[(5-PHOSPHORIBOSYLAMINO)METHYLIDENEAMINO] IMIDAZOLE-4-CARBOXAMIDE ISOMERASE"/>
    <property type="match status" value="1"/>
</dbReference>
<comment type="subcellular location">
    <subcellularLocation>
        <location evidence="2 12 14">Cytoplasm</location>
    </subcellularLocation>
</comment>
<dbReference type="GO" id="GO:0000162">
    <property type="term" value="P:L-tryptophan biosynthetic process"/>
    <property type="evidence" value="ECO:0007669"/>
    <property type="project" value="TreeGrafter"/>
</dbReference>
<dbReference type="SUPFAM" id="SSF51366">
    <property type="entry name" value="Ribulose-phoshate binding barrel"/>
    <property type="match status" value="1"/>
</dbReference>
<evidence type="ECO:0000256" key="10">
    <source>
        <dbReference type="ARBA" id="ARBA00023235"/>
    </source>
</evidence>
<evidence type="ECO:0000256" key="3">
    <source>
        <dbReference type="ARBA" id="ARBA00005133"/>
    </source>
</evidence>
<evidence type="ECO:0000256" key="6">
    <source>
        <dbReference type="ARBA" id="ARBA00018464"/>
    </source>
</evidence>
<evidence type="ECO:0000256" key="12">
    <source>
        <dbReference type="HAMAP-Rule" id="MF_01014"/>
    </source>
</evidence>
<comment type="catalytic activity">
    <reaction evidence="1 12 14">
        <text>1-(5-phospho-beta-D-ribosyl)-5-[(5-phospho-beta-D-ribosylamino)methylideneamino]imidazole-4-carboxamide = 5-[(5-phospho-1-deoxy-D-ribulos-1-ylimino)methylamino]-1-(5-phospho-beta-D-ribosyl)imidazole-4-carboxamide</text>
        <dbReference type="Rhea" id="RHEA:15469"/>
        <dbReference type="ChEBI" id="CHEBI:58435"/>
        <dbReference type="ChEBI" id="CHEBI:58525"/>
        <dbReference type="EC" id="5.3.1.16"/>
    </reaction>
</comment>
<keyword evidence="9 12" id="KW-0368">Histidine biosynthesis</keyword>
<dbReference type="InterPro" id="IPR013785">
    <property type="entry name" value="Aldolase_TIM"/>
</dbReference>
<dbReference type="Gene3D" id="3.20.20.70">
    <property type="entry name" value="Aldolase class I"/>
    <property type="match status" value="1"/>
</dbReference>
<dbReference type="InterPro" id="IPR006063">
    <property type="entry name" value="HisA_bact_arch"/>
</dbReference>
<evidence type="ECO:0000256" key="14">
    <source>
        <dbReference type="RuleBase" id="RU003658"/>
    </source>
</evidence>
<dbReference type="RefSeq" id="WP_183376306.1">
    <property type="nucleotide sequence ID" value="NZ_JACHHD010000014.1"/>
</dbReference>
<dbReference type="InterPro" id="IPR044524">
    <property type="entry name" value="Isoase_HisA-like"/>
</dbReference>
<comment type="similarity">
    <text evidence="4 12 13">Belongs to the HisA/HisF family.</text>
</comment>
<evidence type="ECO:0000256" key="11">
    <source>
        <dbReference type="ARBA" id="ARBA00030547"/>
    </source>
</evidence>
<dbReference type="FunFam" id="3.20.20.70:FF:000009">
    <property type="entry name" value="1-(5-phosphoribosyl)-5-[(5-phosphoribosylamino)methylideneamino] imidazole-4-carboxamide isomerase"/>
    <property type="match status" value="1"/>
</dbReference>
<evidence type="ECO:0000256" key="5">
    <source>
        <dbReference type="ARBA" id="ARBA00012550"/>
    </source>
</evidence>
<evidence type="ECO:0000313" key="16">
    <source>
        <dbReference type="Proteomes" id="UP000521313"/>
    </source>
</evidence>
<keyword evidence="8 12" id="KW-0028">Amino-acid biosynthesis</keyword>
<dbReference type="GO" id="GO:0005737">
    <property type="term" value="C:cytoplasm"/>
    <property type="evidence" value="ECO:0007669"/>
    <property type="project" value="UniProtKB-SubCell"/>
</dbReference>
<protein>
    <recommendedName>
        <fullName evidence="6 12">1-(5-phosphoribosyl)-5-[(5-phosphoribosylamino)methylideneamino] imidazole-4-carboxamide isomerase</fullName>
        <ecNumber evidence="5 12">5.3.1.16</ecNumber>
    </recommendedName>
    <alternativeName>
        <fullName evidence="11 12">Phosphoribosylformimino-5-aminoimidazole carboxamide ribotide isomerase</fullName>
    </alternativeName>
</protein>
<dbReference type="EMBL" id="JACHHD010000014">
    <property type="protein sequence ID" value="MBB5185391.1"/>
    <property type="molecule type" value="Genomic_DNA"/>
</dbReference>
<proteinExistence type="inferred from homology"/>